<evidence type="ECO:0000313" key="1">
    <source>
        <dbReference type="EMBL" id="KAH7930036.1"/>
    </source>
</evidence>
<dbReference type="Proteomes" id="UP000790709">
    <property type="component" value="Unassembled WGS sequence"/>
</dbReference>
<reference evidence="1" key="1">
    <citation type="journal article" date="2021" name="New Phytol.">
        <title>Evolutionary innovations through gain and loss of genes in the ectomycorrhizal Boletales.</title>
        <authorList>
            <person name="Wu G."/>
            <person name="Miyauchi S."/>
            <person name="Morin E."/>
            <person name="Kuo A."/>
            <person name="Drula E."/>
            <person name="Varga T."/>
            <person name="Kohler A."/>
            <person name="Feng B."/>
            <person name="Cao Y."/>
            <person name="Lipzen A."/>
            <person name="Daum C."/>
            <person name="Hundley H."/>
            <person name="Pangilinan J."/>
            <person name="Johnson J."/>
            <person name="Barry K."/>
            <person name="LaButti K."/>
            <person name="Ng V."/>
            <person name="Ahrendt S."/>
            <person name="Min B."/>
            <person name="Choi I.G."/>
            <person name="Park H."/>
            <person name="Plett J.M."/>
            <person name="Magnuson J."/>
            <person name="Spatafora J.W."/>
            <person name="Nagy L.G."/>
            <person name="Henrissat B."/>
            <person name="Grigoriev I.V."/>
            <person name="Yang Z.L."/>
            <person name="Xu J."/>
            <person name="Martin F.M."/>
        </authorList>
    </citation>
    <scope>NUCLEOTIDE SEQUENCE</scope>
    <source>
        <strain evidence="1">KUC20120723A-06</strain>
    </source>
</reference>
<gene>
    <name evidence="1" type="ORF">BV22DRAFT_85351</name>
</gene>
<organism evidence="1 2">
    <name type="scientific">Leucogyrophana mollusca</name>
    <dbReference type="NCBI Taxonomy" id="85980"/>
    <lineage>
        <taxon>Eukaryota</taxon>
        <taxon>Fungi</taxon>
        <taxon>Dikarya</taxon>
        <taxon>Basidiomycota</taxon>
        <taxon>Agaricomycotina</taxon>
        <taxon>Agaricomycetes</taxon>
        <taxon>Agaricomycetidae</taxon>
        <taxon>Boletales</taxon>
        <taxon>Boletales incertae sedis</taxon>
        <taxon>Leucogyrophana</taxon>
    </lineage>
</organism>
<name>A0ACB8BVQ2_9AGAM</name>
<accession>A0ACB8BVQ2</accession>
<dbReference type="EMBL" id="MU266335">
    <property type="protein sequence ID" value="KAH7930036.1"/>
    <property type="molecule type" value="Genomic_DNA"/>
</dbReference>
<sequence>MIEVANTAQGLYLARLCQSASAFLVVYDHVLTFDREVALVWKQEYTIRTAMFLVNRYIGEGILITNIAVSIASHGAESVNGKYLSFQAWGTAIITWSVQAVLQYRIHAMHHYSMVVLIAMNTAFALEVIAMSAMLGLFFTATGKAPIDASLSQGAQKYFYAFTLPIISFECVSLGFLLWGGIRHILEMKRTLKSWSVSSFIRVPLRDAVIYFATMTAVYSVAGSMWLTRNVAWIEAPQSLALAATVITGSRLVLNLRLVTHTRLEVDELPRMPTHFRDPSPITFSTPHANEDVELDHMPALHFAPRTVRFTETHSRASGSHSMKIDEVREAGSSR</sequence>
<keyword evidence="2" id="KW-1185">Reference proteome</keyword>
<proteinExistence type="predicted"/>
<comment type="caution">
    <text evidence="1">The sequence shown here is derived from an EMBL/GenBank/DDBJ whole genome shotgun (WGS) entry which is preliminary data.</text>
</comment>
<evidence type="ECO:0000313" key="2">
    <source>
        <dbReference type="Proteomes" id="UP000790709"/>
    </source>
</evidence>
<protein>
    <submittedName>
        <fullName evidence="1">Uncharacterized protein</fullName>
    </submittedName>
</protein>